<feature type="compositionally biased region" description="Basic residues" evidence="1">
    <location>
        <begin position="233"/>
        <end position="244"/>
    </location>
</feature>
<comment type="caution">
    <text evidence="2">The sequence shown here is derived from an EMBL/GenBank/DDBJ whole genome shotgun (WGS) entry which is preliminary data.</text>
</comment>
<gene>
    <name evidence="2" type="ORF">PHMEG_0006055</name>
</gene>
<evidence type="ECO:0000313" key="3">
    <source>
        <dbReference type="Proteomes" id="UP000198211"/>
    </source>
</evidence>
<proteinExistence type="predicted"/>
<dbReference type="EMBL" id="NBNE01000417">
    <property type="protein sequence ID" value="OWZ19650.1"/>
    <property type="molecule type" value="Genomic_DNA"/>
</dbReference>
<name>A0A225WRS3_9STRA</name>
<keyword evidence="3" id="KW-1185">Reference proteome</keyword>
<evidence type="ECO:0000313" key="2">
    <source>
        <dbReference type="EMBL" id="OWZ19650.1"/>
    </source>
</evidence>
<feature type="region of interest" description="Disordered" evidence="1">
    <location>
        <begin position="168"/>
        <end position="270"/>
    </location>
</feature>
<feature type="compositionally biased region" description="Acidic residues" evidence="1">
    <location>
        <begin position="183"/>
        <end position="200"/>
    </location>
</feature>
<feature type="compositionally biased region" description="Acidic residues" evidence="1">
    <location>
        <begin position="328"/>
        <end position="341"/>
    </location>
</feature>
<organism evidence="2 3">
    <name type="scientific">Phytophthora megakarya</name>
    <dbReference type="NCBI Taxonomy" id="4795"/>
    <lineage>
        <taxon>Eukaryota</taxon>
        <taxon>Sar</taxon>
        <taxon>Stramenopiles</taxon>
        <taxon>Oomycota</taxon>
        <taxon>Peronosporomycetes</taxon>
        <taxon>Peronosporales</taxon>
        <taxon>Peronosporaceae</taxon>
        <taxon>Phytophthora</taxon>
    </lineage>
</organism>
<reference evidence="3" key="1">
    <citation type="submission" date="2017-03" db="EMBL/GenBank/DDBJ databases">
        <title>Phytopthora megakarya and P. palmivora, two closely related causual agents of cacao black pod achieved similar genome size and gene model numbers by different mechanisms.</title>
        <authorList>
            <person name="Ali S."/>
            <person name="Shao J."/>
            <person name="Larry D.J."/>
            <person name="Kronmiller B."/>
            <person name="Shen D."/>
            <person name="Strem M.D."/>
            <person name="Melnick R.L."/>
            <person name="Guiltinan M.J."/>
            <person name="Tyler B.M."/>
            <person name="Meinhardt L.W."/>
            <person name="Bailey B.A."/>
        </authorList>
    </citation>
    <scope>NUCLEOTIDE SEQUENCE [LARGE SCALE GENOMIC DNA]</scope>
    <source>
        <strain evidence="3">zdho120</strain>
    </source>
</reference>
<feature type="compositionally biased region" description="Basic and acidic residues" evidence="1">
    <location>
        <begin position="314"/>
        <end position="324"/>
    </location>
</feature>
<dbReference type="AlphaFoldDB" id="A0A225WRS3"/>
<sequence>MINLTLIRREFASILSHYSPDRLAQKVFASTTFLKRLLTKFRQLRAQMDPNASTAIQNMLDAQVETTRVRADYATLHEFYWGEARRLQEQLDAAHHRRQSDLRGVLAGHDLETPVFREGVGKLRSQVENLRHLGRTRSGSRCLNVPKLMNFLNRDQTRVNDNWKRLQTVDDPFAQGSPFATLAEDDSDEEEKDQNGDQDDGAQGKNAQGGKDNEVDLTHQDSDTSEPSSRKTTPTKKKGSRGSSRKVPDRPQLRPSGWAPSADEARSPSNQLMFLESDVRESIKNEPVGVRPGYWPDLVDADVRVAQAVMDDASSEHDGVRRDANYNPDDDVDIQDDDDVPGGDNVPSAPKRRRTSRSSHSDAPVTQSSAATDTPPKRMCYGSLRRQSPLAQVDSGSLTVADTEVVVVPGPGISSWCHYGILMTFAPSSAHVVHQSAGFPDYATNKAGGIQTL</sequence>
<dbReference type="Proteomes" id="UP000198211">
    <property type="component" value="Unassembled WGS sequence"/>
</dbReference>
<evidence type="ECO:0000256" key="1">
    <source>
        <dbReference type="SAM" id="MobiDB-lite"/>
    </source>
</evidence>
<feature type="region of interest" description="Disordered" evidence="1">
    <location>
        <begin position="311"/>
        <end position="381"/>
    </location>
</feature>
<protein>
    <submittedName>
        <fullName evidence="2">Uncharacterized protein</fullName>
    </submittedName>
</protein>
<feature type="compositionally biased region" description="Low complexity" evidence="1">
    <location>
        <begin position="201"/>
        <end position="210"/>
    </location>
</feature>
<feature type="compositionally biased region" description="Basic and acidic residues" evidence="1">
    <location>
        <begin position="211"/>
        <end position="222"/>
    </location>
</feature>
<accession>A0A225WRS3</accession>